<reference evidence="2 3" key="1">
    <citation type="submission" date="2022-01" db="EMBL/GenBank/DDBJ databases">
        <title>Labilibaculum sp. nov, a marine bacterium isolated from Antarctica.</title>
        <authorList>
            <person name="Dai W."/>
        </authorList>
    </citation>
    <scope>NUCLEOTIDE SEQUENCE [LARGE SCALE GENOMIC DNA]</scope>
    <source>
        <strain evidence="2 3">DW002</strain>
    </source>
</reference>
<accession>A0ABT5VNQ2</accession>
<evidence type="ECO:0000259" key="1">
    <source>
        <dbReference type="PROSITE" id="PS51186"/>
    </source>
</evidence>
<dbReference type="PANTHER" id="PTHR43792:SF1">
    <property type="entry name" value="N-ACETYLTRANSFERASE DOMAIN-CONTAINING PROTEIN"/>
    <property type="match status" value="1"/>
</dbReference>
<evidence type="ECO:0000313" key="3">
    <source>
        <dbReference type="Proteomes" id="UP001528920"/>
    </source>
</evidence>
<dbReference type="Pfam" id="PF13302">
    <property type="entry name" value="Acetyltransf_3"/>
    <property type="match status" value="1"/>
</dbReference>
<sequence>MNMIESKRTLLRPIAASDKEAVFSYRSDAETNKYQGFVPKNIDEVADFIARNPTEFNQADTWFQLVIIDRESDCLIGDIGIHFIDEYQVEIGCTLAKQFHGKGYATETLHAVIDHLFMQQNKHRVIGSIDPLNTSSIGLLERLGFRKEAHFKQSLLIDGEWVDDIVYAILKSEWK</sequence>
<keyword evidence="3" id="KW-1185">Reference proteome</keyword>
<name>A0ABT5VNQ2_9BACT</name>
<dbReference type="PROSITE" id="PS51186">
    <property type="entry name" value="GNAT"/>
    <property type="match status" value="1"/>
</dbReference>
<dbReference type="PANTHER" id="PTHR43792">
    <property type="entry name" value="GNAT FAMILY, PUTATIVE (AFU_ORTHOLOGUE AFUA_3G00765)-RELATED-RELATED"/>
    <property type="match status" value="1"/>
</dbReference>
<evidence type="ECO:0000313" key="2">
    <source>
        <dbReference type="EMBL" id="MDE5417064.1"/>
    </source>
</evidence>
<dbReference type="InterPro" id="IPR051531">
    <property type="entry name" value="N-acetyltransferase"/>
</dbReference>
<comment type="caution">
    <text evidence="2">The sequence shown here is derived from an EMBL/GenBank/DDBJ whole genome shotgun (WGS) entry which is preliminary data.</text>
</comment>
<proteinExistence type="predicted"/>
<gene>
    <name evidence="2" type="ORF">L3049_03510</name>
</gene>
<organism evidence="2 3">
    <name type="scientific">Paralabilibaculum antarcticum</name>
    <dbReference type="NCBI Taxonomy" id="2912572"/>
    <lineage>
        <taxon>Bacteria</taxon>
        <taxon>Pseudomonadati</taxon>
        <taxon>Bacteroidota</taxon>
        <taxon>Bacteroidia</taxon>
        <taxon>Marinilabiliales</taxon>
        <taxon>Marinifilaceae</taxon>
        <taxon>Paralabilibaculum</taxon>
    </lineage>
</organism>
<dbReference type="EMBL" id="JAKJSC010000001">
    <property type="protein sequence ID" value="MDE5417064.1"/>
    <property type="molecule type" value="Genomic_DNA"/>
</dbReference>
<dbReference type="SUPFAM" id="SSF55729">
    <property type="entry name" value="Acyl-CoA N-acyltransferases (Nat)"/>
    <property type="match status" value="1"/>
</dbReference>
<protein>
    <submittedName>
        <fullName evidence="2">GNAT family N-acetyltransferase</fullName>
    </submittedName>
</protein>
<dbReference type="InterPro" id="IPR016181">
    <property type="entry name" value="Acyl_CoA_acyltransferase"/>
</dbReference>
<feature type="domain" description="N-acetyltransferase" evidence="1">
    <location>
        <begin position="9"/>
        <end position="172"/>
    </location>
</feature>
<dbReference type="Proteomes" id="UP001528920">
    <property type="component" value="Unassembled WGS sequence"/>
</dbReference>
<dbReference type="Gene3D" id="3.40.630.30">
    <property type="match status" value="1"/>
</dbReference>
<dbReference type="InterPro" id="IPR000182">
    <property type="entry name" value="GNAT_dom"/>
</dbReference>
<dbReference type="RefSeq" id="WP_275108402.1">
    <property type="nucleotide sequence ID" value="NZ_JAKJSC010000001.1"/>
</dbReference>